<keyword evidence="2 6" id="KW-0963">Cytoplasm</keyword>
<comment type="subunit">
    <text evidence="6">Heterooligomer composed of large and small subunits.</text>
</comment>
<evidence type="ECO:0000256" key="5">
    <source>
        <dbReference type="ARBA" id="ARBA00022839"/>
    </source>
</evidence>
<proteinExistence type="inferred from homology"/>
<name>A0A1I1U2M9_9GAMM</name>
<dbReference type="GO" id="GO:0005829">
    <property type="term" value="C:cytosol"/>
    <property type="evidence" value="ECO:0007669"/>
    <property type="project" value="TreeGrafter"/>
</dbReference>
<dbReference type="GO" id="GO:0006308">
    <property type="term" value="P:DNA catabolic process"/>
    <property type="evidence" value="ECO:0007669"/>
    <property type="project" value="UniProtKB-UniRule"/>
</dbReference>
<keyword evidence="4 6" id="KW-0378">Hydrolase</keyword>
<dbReference type="AlphaFoldDB" id="A0A1I1U2M9"/>
<dbReference type="Proteomes" id="UP000198611">
    <property type="component" value="Unassembled WGS sequence"/>
</dbReference>
<dbReference type="PANTHER" id="PTHR34137">
    <property type="entry name" value="EXODEOXYRIBONUCLEASE 7 SMALL SUBUNIT"/>
    <property type="match status" value="1"/>
</dbReference>
<gene>
    <name evidence="6" type="primary">xseB</name>
    <name evidence="8" type="ORF">SAMN05660831_02010</name>
</gene>
<dbReference type="GO" id="GO:0008855">
    <property type="term" value="F:exodeoxyribonuclease VII activity"/>
    <property type="evidence" value="ECO:0007669"/>
    <property type="project" value="UniProtKB-UniRule"/>
</dbReference>
<dbReference type="EC" id="3.1.11.6" evidence="6"/>
<dbReference type="PANTHER" id="PTHR34137:SF1">
    <property type="entry name" value="EXODEOXYRIBONUCLEASE 7 SMALL SUBUNIT"/>
    <property type="match status" value="1"/>
</dbReference>
<dbReference type="RefSeq" id="WP_093428649.1">
    <property type="nucleotide sequence ID" value="NZ_FOMJ01000007.1"/>
</dbReference>
<evidence type="ECO:0000256" key="7">
    <source>
        <dbReference type="SAM" id="MobiDB-lite"/>
    </source>
</evidence>
<evidence type="ECO:0000256" key="1">
    <source>
        <dbReference type="ARBA" id="ARBA00009998"/>
    </source>
</evidence>
<dbReference type="Gene3D" id="1.10.287.1040">
    <property type="entry name" value="Exonuclease VII, small subunit"/>
    <property type="match status" value="1"/>
</dbReference>
<evidence type="ECO:0000313" key="9">
    <source>
        <dbReference type="Proteomes" id="UP000198611"/>
    </source>
</evidence>
<evidence type="ECO:0000256" key="4">
    <source>
        <dbReference type="ARBA" id="ARBA00022801"/>
    </source>
</evidence>
<evidence type="ECO:0000313" key="8">
    <source>
        <dbReference type="EMBL" id="SFD65106.1"/>
    </source>
</evidence>
<dbReference type="HAMAP" id="MF_00337">
    <property type="entry name" value="Exonuc_7_S"/>
    <property type="match status" value="1"/>
</dbReference>
<organism evidence="8 9">
    <name type="scientific">Thiohalospira halophila DSM 15071</name>
    <dbReference type="NCBI Taxonomy" id="1123397"/>
    <lineage>
        <taxon>Bacteria</taxon>
        <taxon>Pseudomonadati</taxon>
        <taxon>Pseudomonadota</taxon>
        <taxon>Gammaproteobacteria</taxon>
        <taxon>Thiohalospirales</taxon>
        <taxon>Thiohalospiraceae</taxon>
        <taxon>Thiohalospira</taxon>
    </lineage>
</organism>
<dbReference type="InterPro" id="IPR037004">
    <property type="entry name" value="Exonuc_VII_ssu_sf"/>
</dbReference>
<evidence type="ECO:0000256" key="2">
    <source>
        <dbReference type="ARBA" id="ARBA00022490"/>
    </source>
</evidence>
<dbReference type="NCBIfam" id="NF002140">
    <property type="entry name" value="PRK00977.1-4"/>
    <property type="match status" value="1"/>
</dbReference>
<comment type="catalytic activity">
    <reaction evidence="6">
        <text>Exonucleolytic cleavage in either 5'- to 3'- or 3'- to 5'-direction to yield nucleoside 5'-phosphates.</text>
        <dbReference type="EC" id="3.1.11.6"/>
    </reaction>
</comment>
<reference evidence="8 9" key="1">
    <citation type="submission" date="2016-10" db="EMBL/GenBank/DDBJ databases">
        <authorList>
            <person name="de Groot N.N."/>
        </authorList>
    </citation>
    <scope>NUCLEOTIDE SEQUENCE [LARGE SCALE GENOMIC DNA]</scope>
    <source>
        <strain evidence="8 9">HL3</strain>
    </source>
</reference>
<keyword evidence="9" id="KW-1185">Reference proteome</keyword>
<protein>
    <recommendedName>
        <fullName evidence="6">Exodeoxyribonuclease 7 small subunit</fullName>
        <ecNumber evidence="6">3.1.11.6</ecNumber>
    </recommendedName>
    <alternativeName>
        <fullName evidence="6">Exodeoxyribonuclease VII small subunit</fullName>
        <shortName evidence="6">Exonuclease VII small subunit</shortName>
    </alternativeName>
</protein>
<dbReference type="OrthoDB" id="9801128at2"/>
<comment type="subcellular location">
    <subcellularLocation>
        <location evidence="6">Cytoplasm</location>
    </subcellularLocation>
</comment>
<evidence type="ECO:0000256" key="6">
    <source>
        <dbReference type="HAMAP-Rule" id="MF_00337"/>
    </source>
</evidence>
<dbReference type="EMBL" id="FOMJ01000007">
    <property type="protein sequence ID" value="SFD65106.1"/>
    <property type="molecule type" value="Genomic_DNA"/>
</dbReference>
<feature type="compositionally biased region" description="Acidic residues" evidence="7">
    <location>
        <begin position="82"/>
        <end position="97"/>
    </location>
</feature>
<dbReference type="InterPro" id="IPR003761">
    <property type="entry name" value="Exonuc_VII_S"/>
</dbReference>
<dbReference type="Pfam" id="PF02609">
    <property type="entry name" value="Exonuc_VII_S"/>
    <property type="match status" value="1"/>
</dbReference>
<dbReference type="GO" id="GO:0009318">
    <property type="term" value="C:exodeoxyribonuclease VII complex"/>
    <property type="evidence" value="ECO:0007669"/>
    <property type="project" value="UniProtKB-UniRule"/>
</dbReference>
<feature type="region of interest" description="Disordered" evidence="7">
    <location>
        <begin position="76"/>
        <end position="97"/>
    </location>
</feature>
<sequence length="97" mass="10352">MSDESTQPETAGTEPAATEEPLAPEGFESALKELERLVERLEQGDQGLDAALRDFERGIGLSRQCEQALKAAEQRVATITGDDGDGESAGDEDSLPF</sequence>
<comment type="function">
    <text evidence="6">Bidirectionally degrades single-stranded DNA into large acid-insoluble oligonucleotides, which are then degraded further into small acid-soluble oligonucleotides.</text>
</comment>
<comment type="similarity">
    <text evidence="1 6">Belongs to the XseB family.</text>
</comment>
<keyword evidence="3 6" id="KW-0540">Nuclease</keyword>
<accession>A0A1I1U2M9</accession>
<dbReference type="STRING" id="1123397.SAMN05660831_02010"/>
<feature type="compositionally biased region" description="Low complexity" evidence="7">
    <location>
        <begin position="7"/>
        <end position="25"/>
    </location>
</feature>
<keyword evidence="5 6" id="KW-0269">Exonuclease</keyword>
<evidence type="ECO:0000256" key="3">
    <source>
        <dbReference type="ARBA" id="ARBA00022722"/>
    </source>
</evidence>
<dbReference type="SUPFAM" id="SSF116842">
    <property type="entry name" value="XseB-like"/>
    <property type="match status" value="1"/>
</dbReference>
<dbReference type="NCBIfam" id="TIGR01280">
    <property type="entry name" value="xseB"/>
    <property type="match status" value="1"/>
</dbReference>
<feature type="region of interest" description="Disordered" evidence="7">
    <location>
        <begin position="1"/>
        <end position="27"/>
    </location>
</feature>